<dbReference type="EMBL" id="JAPFQN010000002">
    <property type="protein sequence ID" value="MCX2742742.1"/>
    <property type="molecule type" value="Genomic_DNA"/>
</dbReference>
<comment type="catalytic activity">
    <reaction evidence="8">
        <text>L-tryptophan + O2 = indole-3-acetamide + CO2 + H2O</text>
        <dbReference type="Rhea" id="RHEA:16165"/>
        <dbReference type="ChEBI" id="CHEBI:15377"/>
        <dbReference type="ChEBI" id="CHEBI:15379"/>
        <dbReference type="ChEBI" id="CHEBI:16031"/>
        <dbReference type="ChEBI" id="CHEBI:16526"/>
        <dbReference type="ChEBI" id="CHEBI:57912"/>
        <dbReference type="EC" id="1.13.12.3"/>
    </reaction>
</comment>
<comment type="pathway">
    <text evidence="2">Plant hormone metabolism; auxin biosynthesis.</text>
</comment>
<comment type="similarity">
    <text evidence="3">Belongs to the tryptophan 2-monooxygenase family.</text>
</comment>
<evidence type="ECO:0000259" key="9">
    <source>
        <dbReference type="Pfam" id="PF01593"/>
    </source>
</evidence>
<dbReference type="Pfam" id="PF01593">
    <property type="entry name" value="Amino_oxidase"/>
    <property type="match status" value="1"/>
</dbReference>
<reference evidence="10 11" key="1">
    <citation type="submission" date="2022-11" db="EMBL/GenBank/DDBJ databases">
        <title>The characterization of three novel Bacteroidetes species and genomic analysis of their roles in tidal elemental geochemical cycles.</title>
        <authorList>
            <person name="Ma K."/>
        </authorList>
    </citation>
    <scope>NUCLEOTIDE SEQUENCE [LARGE SCALE GENOMIC DNA]</scope>
    <source>
        <strain evidence="10 11">M17</strain>
    </source>
</reference>
<evidence type="ECO:0000256" key="3">
    <source>
        <dbReference type="ARBA" id="ARBA00005833"/>
    </source>
</evidence>
<name>A0ABT3RLR0_9BACT</name>
<proteinExistence type="inferred from homology"/>
<keyword evidence="6" id="KW-0560">Oxidoreductase</keyword>
<comment type="caution">
    <text evidence="10">The sequence shown here is derived from an EMBL/GenBank/DDBJ whole genome shotgun (WGS) entry which is preliminary data.</text>
</comment>
<organism evidence="10 11">
    <name type="scientific">Mangrovivirga halotolerans</name>
    <dbReference type="NCBI Taxonomy" id="2993936"/>
    <lineage>
        <taxon>Bacteria</taxon>
        <taxon>Pseudomonadati</taxon>
        <taxon>Bacteroidota</taxon>
        <taxon>Cytophagia</taxon>
        <taxon>Cytophagales</taxon>
        <taxon>Mangrovivirgaceae</taxon>
        <taxon>Mangrovivirga</taxon>
    </lineage>
</organism>
<evidence type="ECO:0000256" key="5">
    <source>
        <dbReference type="ARBA" id="ARBA00017871"/>
    </source>
</evidence>
<dbReference type="PANTHER" id="PTHR10742:SF342">
    <property type="entry name" value="AMINE OXIDASE"/>
    <property type="match status" value="1"/>
</dbReference>
<dbReference type="InterPro" id="IPR050281">
    <property type="entry name" value="Flavin_monoamine_oxidase"/>
</dbReference>
<evidence type="ECO:0000256" key="4">
    <source>
        <dbReference type="ARBA" id="ARBA00012535"/>
    </source>
</evidence>
<comment type="cofactor">
    <cofactor evidence="1">
        <name>FAD</name>
        <dbReference type="ChEBI" id="CHEBI:57692"/>
    </cofactor>
</comment>
<keyword evidence="7" id="KW-0073">Auxin biosynthesis</keyword>
<dbReference type="InterPro" id="IPR001613">
    <property type="entry name" value="Flavin_amine_oxidase"/>
</dbReference>
<evidence type="ECO:0000256" key="6">
    <source>
        <dbReference type="ARBA" id="ARBA00023002"/>
    </source>
</evidence>
<dbReference type="Proteomes" id="UP001209885">
    <property type="component" value="Unassembled WGS sequence"/>
</dbReference>
<dbReference type="RefSeq" id="WP_266055057.1">
    <property type="nucleotide sequence ID" value="NZ_JAPFQN010000002.1"/>
</dbReference>
<dbReference type="EC" id="1.13.12.3" evidence="4"/>
<dbReference type="InterPro" id="IPR036188">
    <property type="entry name" value="FAD/NAD-bd_sf"/>
</dbReference>
<accession>A0ABT3RLR0</accession>
<evidence type="ECO:0000313" key="11">
    <source>
        <dbReference type="Proteomes" id="UP001209885"/>
    </source>
</evidence>
<evidence type="ECO:0000256" key="7">
    <source>
        <dbReference type="ARBA" id="ARBA00023070"/>
    </source>
</evidence>
<keyword evidence="11" id="KW-1185">Reference proteome</keyword>
<dbReference type="PANTHER" id="PTHR10742">
    <property type="entry name" value="FLAVIN MONOAMINE OXIDASE"/>
    <property type="match status" value="1"/>
</dbReference>
<feature type="domain" description="Amine oxidase" evidence="9">
    <location>
        <begin position="58"/>
        <end position="492"/>
    </location>
</feature>
<protein>
    <recommendedName>
        <fullName evidence="5">Tryptophan 2-monooxygenase</fullName>
        <ecNumber evidence="4">1.13.12.3</ecNumber>
    </recommendedName>
</protein>
<evidence type="ECO:0000256" key="8">
    <source>
        <dbReference type="ARBA" id="ARBA00047321"/>
    </source>
</evidence>
<evidence type="ECO:0000256" key="1">
    <source>
        <dbReference type="ARBA" id="ARBA00001974"/>
    </source>
</evidence>
<evidence type="ECO:0000313" key="10">
    <source>
        <dbReference type="EMBL" id="MCX2742742.1"/>
    </source>
</evidence>
<dbReference type="Gene3D" id="3.50.50.60">
    <property type="entry name" value="FAD/NAD(P)-binding domain"/>
    <property type="match status" value="1"/>
</dbReference>
<dbReference type="InterPro" id="IPR002937">
    <property type="entry name" value="Amino_oxidase"/>
</dbReference>
<evidence type="ECO:0000256" key="2">
    <source>
        <dbReference type="ARBA" id="ARBA00004814"/>
    </source>
</evidence>
<dbReference type="SUPFAM" id="SSF54373">
    <property type="entry name" value="FAD-linked reductases, C-terminal domain"/>
    <property type="match status" value="1"/>
</dbReference>
<dbReference type="SUPFAM" id="SSF51905">
    <property type="entry name" value="FAD/NAD(P)-binding domain"/>
    <property type="match status" value="1"/>
</dbReference>
<dbReference type="PRINTS" id="PR00757">
    <property type="entry name" value="AMINEOXDASEF"/>
</dbReference>
<gene>
    <name evidence="10" type="ORF">OO013_02630</name>
</gene>
<sequence>MSFYQSNSNSRRNFLIKLSSGITAFTTFSMVPFNLEAESSIKGRTTSPKKIIVIGAGLSGLAAARELHKAGHDVTVLEARSVSGGRVKTLRQPFADGLNAEAGGYMFSEAYTTANKLISELGLKKEPVQFPVGGTAYYLAGKRMVSSDNLEVLPFDIRSDEAELGAMGLVKKYIIDTLPPDINDPSNWSNPEVIALDKISVEQYLKKQGASKGAIDLLKTTQYYATAPEKTSMLAVAKSDFGLFMQGAPFIINGGNDNLPRKMAEELSDKIQYGVEVKKISYNNDGVTVDGMRHDNSMSFKGHHVICTLPCNVMKNVSFEPGLSEGKKNAIQNMPYLKVTRGYAQVDGAYWKTEGVGSMAFTDKSTFVYTHPTYKSFEAKDRCIMEAYMDGDESVKWGKKDKKEILTHALNTLNAVHPGLKDHYEGGAVKDWTYDPYSLGGPSWPGPGDVSKYLADLQKPEGRIHFAGEHTTILRSTMEGALRSGIRAAKAVDEA</sequence>